<keyword evidence="2" id="KW-1185">Reference proteome</keyword>
<gene>
    <name evidence="1" type="ORF">OUZ56_020491</name>
</gene>
<proteinExistence type="predicted"/>
<name>A0ABQ9ZEM0_9CRUS</name>
<organism evidence="1 2">
    <name type="scientific">Daphnia magna</name>
    <dbReference type="NCBI Taxonomy" id="35525"/>
    <lineage>
        <taxon>Eukaryota</taxon>
        <taxon>Metazoa</taxon>
        <taxon>Ecdysozoa</taxon>
        <taxon>Arthropoda</taxon>
        <taxon>Crustacea</taxon>
        <taxon>Branchiopoda</taxon>
        <taxon>Diplostraca</taxon>
        <taxon>Cladocera</taxon>
        <taxon>Anomopoda</taxon>
        <taxon>Daphniidae</taxon>
        <taxon>Daphnia</taxon>
    </lineage>
</organism>
<accession>A0ABQ9ZEM0</accession>
<evidence type="ECO:0000313" key="2">
    <source>
        <dbReference type="Proteomes" id="UP001234178"/>
    </source>
</evidence>
<comment type="caution">
    <text evidence="1">The sequence shown here is derived from an EMBL/GenBank/DDBJ whole genome shotgun (WGS) entry which is preliminary data.</text>
</comment>
<sequence length="154" mass="17695">MLEPGPVCNAETVQRIAFGGVDSNDDWFKDHFSSGNGVQATNSNAEPVKNNAADLCNVKQKQKHSVLCTVTQENMRMRQTIDQTTRKMNQWIRQTQQQTGSFIKLMDTLKASMPNQNNSRHDLDAMIKQMKDRESRWAEERLAFEDMQKRSTTK</sequence>
<dbReference type="Proteomes" id="UP001234178">
    <property type="component" value="Unassembled WGS sequence"/>
</dbReference>
<evidence type="ECO:0000313" key="1">
    <source>
        <dbReference type="EMBL" id="KAK4011377.1"/>
    </source>
</evidence>
<protein>
    <submittedName>
        <fullName evidence="1">Uncharacterized protein</fullName>
    </submittedName>
</protein>
<reference evidence="1 2" key="1">
    <citation type="journal article" date="2023" name="Nucleic Acids Res.">
        <title>The hologenome of Daphnia magna reveals possible DNA methylation and microbiome-mediated evolution of the host genome.</title>
        <authorList>
            <person name="Chaturvedi A."/>
            <person name="Li X."/>
            <person name="Dhandapani V."/>
            <person name="Marshall H."/>
            <person name="Kissane S."/>
            <person name="Cuenca-Cambronero M."/>
            <person name="Asole G."/>
            <person name="Calvet F."/>
            <person name="Ruiz-Romero M."/>
            <person name="Marangio P."/>
            <person name="Guigo R."/>
            <person name="Rago D."/>
            <person name="Mirbahai L."/>
            <person name="Eastwood N."/>
            <person name="Colbourne J.K."/>
            <person name="Zhou J."/>
            <person name="Mallon E."/>
            <person name="Orsini L."/>
        </authorList>
    </citation>
    <scope>NUCLEOTIDE SEQUENCE [LARGE SCALE GENOMIC DNA]</scope>
    <source>
        <strain evidence="1">LRV0_1</strain>
    </source>
</reference>
<dbReference type="EMBL" id="JAOYFB010000003">
    <property type="protein sequence ID" value="KAK4011377.1"/>
    <property type="molecule type" value="Genomic_DNA"/>
</dbReference>